<dbReference type="InterPro" id="IPR003018">
    <property type="entry name" value="GAF"/>
</dbReference>
<dbReference type="Proteomes" id="UP001200145">
    <property type="component" value="Unassembled WGS sequence"/>
</dbReference>
<protein>
    <submittedName>
        <fullName evidence="3">GAF domain-containing protein</fullName>
    </submittedName>
</protein>
<dbReference type="PANTHER" id="PTHR43102">
    <property type="entry name" value="SLR1143 PROTEIN"/>
    <property type="match status" value="1"/>
</dbReference>
<evidence type="ECO:0000259" key="2">
    <source>
        <dbReference type="SMART" id="SM00065"/>
    </source>
</evidence>
<accession>A0ABS9BM07</accession>
<feature type="domain" description="GAF" evidence="2">
    <location>
        <begin position="25"/>
        <end position="168"/>
    </location>
</feature>
<reference evidence="3 4" key="1">
    <citation type="submission" date="2022-01" db="EMBL/GenBank/DDBJ databases">
        <title>Flavihumibacter sp. nov., isolated from sediment of a river.</title>
        <authorList>
            <person name="Liu H."/>
        </authorList>
    </citation>
    <scope>NUCLEOTIDE SEQUENCE [LARGE SCALE GENOMIC DNA]</scope>
    <source>
        <strain evidence="3 4">RY-1</strain>
    </source>
</reference>
<dbReference type="EMBL" id="JAKEVY010000006">
    <property type="protein sequence ID" value="MCF1716744.1"/>
    <property type="molecule type" value="Genomic_DNA"/>
</dbReference>
<comment type="caution">
    <text evidence="3">The sequence shown here is derived from an EMBL/GenBank/DDBJ whole genome shotgun (WGS) entry which is preliminary data.</text>
</comment>
<dbReference type="SMART" id="SM00065">
    <property type="entry name" value="GAF"/>
    <property type="match status" value="1"/>
</dbReference>
<dbReference type="SUPFAM" id="SSF55781">
    <property type="entry name" value="GAF domain-like"/>
    <property type="match status" value="1"/>
</dbReference>
<sequence length="385" mass="44107">MNELPDLQEEMRLADLYSFGILDSEDEEDFTQLVELAANITNCQMAAISFIDKERQWFKAIKNLGTKQTTRDVAFCRYTIQQDGIMLVPDAKKDPRFQDNPLVNGEPHIHFYAGAPIRSSSGHKLGSVCVLDSISNRNLNKFQLDALHTIANQVSRLMDLRRKNQSLINYTNKLIEAEKALHRLSIKEEEKERSFIAHQLHENFAQTLAATKLYIEFAQTEKDLSESFLIKSKENIEHIINEIRLLCNYIKPIDAYQADAKLLIHELVDQWSANNRVAVDFTMELEEQLAPASGLTLYRLLQTVLPLVKTYRAQQLELSIQQEMDIQLKFRYRPQTNSVVDPAKLLLLKKSISMAQAEGGQLLVNRTPDGMHRIDIRLPQITCPA</sequence>
<keyword evidence="4" id="KW-1185">Reference proteome</keyword>
<dbReference type="Gene3D" id="3.30.450.40">
    <property type="match status" value="1"/>
</dbReference>
<dbReference type="Pfam" id="PF01590">
    <property type="entry name" value="GAF"/>
    <property type="match status" value="1"/>
</dbReference>
<proteinExistence type="predicted"/>
<feature type="coiled-coil region" evidence="1">
    <location>
        <begin position="160"/>
        <end position="194"/>
    </location>
</feature>
<keyword evidence="1" id="KW-0175">Coiled coil</keyword>
<evidence type="ECO:0000256" key="1">
    <source>
        <dbReference type="SAM" id="Coils"/>
    </source>
</evidence>
<organism evidence="3 4">
    <name type="scientific">Flavihumibacter fluminis</name>
    <dbReference type="NCBI Taxonomy" id="2909236"/>
    <lineage>
        <taxon>Bacteria</taxon>
        <taxon>Pseudomonadati</taxon>
        <taxon>Bacteroidota</taxon>
        <taxon>Chitinophagia</taxon>
        <taxon>Chitinophagales</taxon>
        <taxon>Chitinophagaceae</taxon>
        <taxon>Flavihumibacter</taxon>
    </lineage>
</organism>
<evidence type="ECO:0000313" key="4">
    <source>
        <dbReference type="Proteomes" id="UP001200145"/>
    </source>
</evidence>
<dbReference type="RefSeq" id="WP_234868165.1">
    <property type="nucleotide sequence ID" value="NZ_JAKEVY010000006.1"/>
</dbReference>
<dbReference type="InterPro" id="IPR029016">
    <property type="entry name" value="GAF-like_dom_sf"/>
</dbReference>
<dbReference type="PANTHER" id="PTHR43102:SF2">
    <property type="entry name" value="GAF DOMAIN-CONTAINING PROTEIN"/>
    <property type="match status" value="1"/>
</dbReference>
<gene>
    <name evidence="3" type="ORF">L0U88_19030</name>
</gene>
<name>A0ABS9BM07_9BACT</name>
<evidence type="ECO:0000313" key="3">
    <source>
        <dbReference type="EMBL" id="MCF1716744.1"/>
    </source>
</evidence>